<dbReference type="AlphaFoldDB" id="A0A917C2F3"/>
<keyword evidence="2" id="KW-0413">Isomerase</keyword>
<dbReference type="Pfam" id="PF01261">
    <property type="entry name" value="AP_endonuc_2"/>
    <property type="match status" value="1"/>
</dbReference>
<proteinExistence type="predicted"/>
<reference evidence="2" key="1">
    <citation type="journal article" date="2014" name="Int. J. Syst. Evol. Microbiol.">
        <title>Complete genome sequence of Corynebacterium casei LMG S-19264T (=DSM 44701T), isolated from a smear-ripened cheese.</title>
        <authorList>
            <consortium name="US DOE Joint Genome Institute (JGI-PGF)"/>
            <person name="Walter F."/>
            <person name="Albersmeier A."/>
            <person name="Kalinowski J."/>
            <person name="Ruckert C."/>
        </authorList>
    </citation>
    <scope>NUCLEOTIDE SEQUENCE</scope>
    <source>
        <strain evidence="2">CGMCC 1.16134</strain>
    </source>
</reference>
<gene>
    <name evidence="2" type="ORF">GCM10010912_12660</name>
</gene>
<evidence type="ECO:0000259" key="1">
    <source>
        <dbReference type="Pfam" id="PF01261"/>
    </source>
</evidence>
<dbReference type="InterPro" id="IPR036237">
    <property type="entry name" value="Xyl_isomerase-like_sf"/>
</dbReference>
<dbReference type="RefSeq" id="WP_229696013.1">
    <property type="nucleotide sequence ID" value="NZ_BMKR01000004.1"/>
</dbReference>
<sequence>MMKRSTIAVQLYTLREYTQTPEGLRSTFQKLADIGYQAVQVSGIGPIDPKLVKEYADESGLTICATHVPWNRLQNDLDALAKEHLLWNCKYIGLGALPAEYRSSLEGYRSFARIASGIARTLKDKYDLHFIYHNHDFEFERFEGTTALELMVKETLPEDVGFELDLYWVQAGGGSPVEWIHKVGGRMKVVHLKDMVIADGKQVFAEIGEGNMDYPAIIEACRDTGVEWYVVEQDVCRRDPFESVKISLDYLLPYAKEDSL</sequence>
<reference evidence="2" key="2">
    <citation type="submission" date="2020-09" db="EMBL/GenBank/DDBJ databases">
        <authorList>
            <person name="Sun Q."/>
            <person name="Zhou Y."/>
        </authorList>
    </citation>
    <scope>NUCLEOTIDE SEQUENCE</scope>
    <source>
        <strain evidence="2">CGMCC 1.16134</strain>
    </source>
</reference>
<protein>
    <submittedName>
        <fullName evidence="2">Xylose isomerase</fullName>
    </submittedName>
</protein>
<dbReference type="PANTHER" id="PTHR12110:SF41">
    <property type="entry name" value="INOSOSE DEHYDRATASE"/>
    <property type="match status" value="1"/>
</dbReference>
<evidence type="ECO:0000313" key="2">
    <source>
        <dbReference type="EMBL" id="GGF69012.1"/>
    </source>
</evidence>
<organism evidence="2 3">
    <name type="scientific">Paenibacillus albidus</name>
    <dbReference type="NCBI Taxonomy" id="2041023"/>
    <lineage>
        <taxon>Bacteria</taxon>
        <taxon>Bacillati</taxon>
        <taxon>Bacillota</taxon>
        <taxon>Bacilli</taxon>
        <taxon>Bacillales</taxon>
        <taxon>Paenibacillaceae</taxon>
        <taxon>Paenibacillus</taxon>
    </lineage>
</organism>
<feature type="domain" description="Xylose isomerase-like TIM barrel" evidence="1">
    <location>
        <begin position="28"/>
        <end position="234"/>
    </location>
</feature>
<keyword evidence="3" id="KW-1185">Reference proteome</keyword>
<dbReference type="Gene3D" id="3.20.20.150">
    <property type="entry name" value="Divalent-metal-dependent TIM barrel enzymes"/>
    <property type="match status" value="1"/>
</dbReference>
<dbReference type="EMBL" id="BMKR01000004">
    <property type="protein sequence ID" value="GGF69012.1"/>
    <property type="molecule type" value="Genomic_DNA"/>
</dbReference>
<dbReference type="InterPro" id="IPR050312">
    <property type="entry name" value="IolE/XylAMocC-like"/>
</dbReference>
<dbReference type="Proteomes" id="UP000637643">
    <property type="component" value="Unassembled WGS sequence"/>
</dbReference>
<name>A0A917C2F3_9BACL</name>
<comment type="caution">
    <text evidence="2">The sequence shown here is derived from an EMBL/GenBank/DDBJ whole genome shotgun (WGS) entry which is preliminary data.</text>
</comment>
<accession>A0A917C2F3</accession>
<dbReference type="InterPro" id="IPR013022">
    <property type="entry name" value="Xyl_isomerase-like_TIM-brl"/>
</dbReference>
<dbReference type="PANTHER" id="PTHR12110">
    <property type="entry name" value="HYDROXYPYRUVATE ISOMERASE"/>
    <property type="match status" value="1"/>
</dbReference>
<dbReference type="GO" id="GO:0016853">
    <property type="term" value="F:isomerase activity"/>
    <property type="evidence" value="ECO:0007669"/>
    <property type="project" value="UniProtKB-KW"/>
</dbReference>
<evidence type="ECO:0000313" key="3">
    <source>
        <dbReference type="Proteomes" id="UP000637643"/>
    </source>
</evidence>
<dbReference type="SUPFAM" id="SSF51658">
    <property type="entry name" value="Xylose isomerase-like"/>
    <property type="match status" value="1"/>
</dbReference>